<keyword evidence="2" id="KW-0732">Signal</keyword>
<evidence type="ECO:0000313" key="4">
    <source>
        <dbReference type="EMBL" id="KKQ27459.1"/>
    </source>
</evidence>
<dbReference type="Proteomes" id="UP000034849">
    <property type="component" value="Unassembled WGS sequence"/>
</dbReference>
<keyword evidence="1" id="KW-0472">Membrane</keyword>
<evidence type="ECO:0000313" key="5">
    <source>
        <dbReference type="Proteomes" id="UP000034849"/>
    </source>
</evidence>
<protein>
    <recommendedName>
        <fullName evidence="3">SHOCT domain-containing protein</fullName>
    </recommendedName>
</protein>
<organism evidence="4 5">
    <name type="scientific">Candidatus Magasanikbacteria bacterium GW2011_GWC2_37_14</name>
    <dbReference type="NCBI Taxonomy" id="1619046"/>
    <lineage>
        <taxon>Bacteria</taxon>
        <taxon>Candidatus Magasanikiibacteriota</taxon>
    </lineage>
</organism>
<feature type="domain" description="SHOCT" evidence="3">
    <location>
        <begin position="210"/>
        <end position="235"/>
    </location>
</feature>
<dbReference type="InterPro" id="IPR018649">
    <property type="entry name" value="SHOCT"/>
</dbReference>
<accession>A0A0G0ITF9</accession>
<proteinExistence type="predicted"/>
<keyword evidence="1" id="KW-1133">Transmembrane helix</keyword>
<name>A0A0G0ITF9_9BACT</name>
<reference evidence="4 5" key="1">
    <citation type="journal article" date="2015" name="Nature">
        <title>rRNA introns, odd ribosomes, and small enigmatic genomes across a large radiation of phyla.</title>
        <authorList>
            <person name="Brown C.T."/>
            <person name="Hug L.A."/>
            <person name="Thomas B.C."/>
            <person name="Sharon I."/>
            <person name="Castelle C.J."/>
            <person name="Singh A."/>
            <person name="Wilkins M.J."/>
            <person name="Williams K.H."/>
            <person name="Banfield J.F."/>
        </authorList>
    </citation>
    <scope>NUCLEOTIDE SEQUENCE [LARGE SCALE GENOMIC DNA]</scope>
</reference>
<evidence type="ECO:0000256" key="2">
    <source>
        <dbReference type="SAM" id="SignalP"/>
    </source>
</evidence>
<dbReference type="EMBL" id="LBSX01000009">
    <property type="protein sequence ID" value="KKQ27459.1"/>
    <property type="molecule type" value="Genomic_DNA"/>
</dbReference>
<feature type="chain" id="PRO_5002532734" description="SHOCT domain-containing protein" evidence="2">
    <location>
        <begin position="25"/>
        <end position="236"/>
    </location>
</feature>
<gene>
    <name evidence="4" type="ORF">US42_C0009G0049</name>
</gene>
<sequence>MKKIIFLTISIFALSLISPTSSSAQGMMGLSNLSTDSAAIQSQQQEEQEGKEFLDDLNNKKVACSQLNDSDFEKIGEYFMGQSIGDTARHIAMNEMMKRMMGEKGEEQAHVAMGKRLSDCDASAAFPAQNDGFWPMLNMMGGWSSPSKVNQTNNNPMMWNFGNNPMGWGFGFFGWIFMILVWAVIIAGIFALIKWFVGQSRNSHGHEKSPLEILKERYAKGEIDKKEFEERKKDLS</sequence>
<keyword evidence="1" id="KW-0812">Transmembrane</keyword>
<comment type="caution">
    <text evidence="4">The sequence shown here is derived from an EMBL/GenBank/DDBJ whole genome shotgun (WGS) entry which is preliminary data.</text>
</comment>
<dbReference type="Pfam" id="PF09851">
    <property type="entry name" value="SHOCT"/>
    <property type="match status" value="1"/>
</dbReference>
<feature type="signal peptide" evidence="2">
    <location>
        <begin position="1"/>
        <end position="24"/>
    </location>
</feature>
<dbReference type="AlphaFoldDB" id="A0A0G0ITF9"/>
<evidence type="ECO:0000259" key="3">
    <source>
        <dbReference type="Pfam" id="PF09851"/>
    </source>
</evidence>
<feature type="transmembrane region" description="Helical" evidence="1">
    <location>
        <begin position="166"/>
        <end position="193"/>
    </location>
</feature>
<evidence type="ECO:0000256" key="1">
    <source>
        <dbReference type="SAM" id="Phobius"/>
    </source>
</evidence>
<dbReference type="PATRIC" id="fig|1619046.3.peg.678"/>